<gene>
    <name evidence="6" type="ORF">DKG75_11855</name>
</gene>
<feature type="transmembrane region" description="Helical" evidence="5">
    <location>
        <begin position="194"/>
        <end position="224"/>
    </location>
</feature>
<dbReference type="InterPro" id="IPR059112">
    <property type="entry name" value="CysZ/EI24"/>
</dbReference>
<feature type="transmembrane region" description="Helical" evidence="5">
    <location>
        <begin position="70"/>
        <end position="96"/>
    </location>
</feature>
<keyword evidence="7" id="KW-1185">Reference proteome</keyword>
<evidence type="ECO:0000256" key="4">
    <source>
        <dbReference type="ARBA" id="ARBA00023136"/>
    </source>
</evidence>
<dbReference type="OrthoDB" id="5421146at2"/>
<keyword evidence="4 5" id="KW-0472">Membrane</keyword>
<accession>A0A317E3G1</accession>
<evidence type="ECO:0000313" key="6">
    <source>
        <dbReference type="EMBL" id="PWR20686.1"/>
    </source>
</evidence>
<evidence type="ECO:0000313" key="7">
    <source>
        <dbReference type="Proteomes" id="UP000246077"/>
    </source>
</evidence>
<evidence type="ECO:0000256" key="2">
    <source>
        <dbReference type="ARBA" id="ARBA00022692"/>
    </source>
</evidence>
<comment type="caution">
    <text evidence="6">The sequence shown here is derived from an EMBL/GenBank/DDBJ whole genome shotgun (WGS) entry which is preliminary data.</text>
</comment>
<keyword evidence="2 5" id="KW-0812">Transmembrane</keyword>
<evidence type="ECO:0000256" key="5">
    <source>
        <dbReference type="SAM" id="Phobius"/>
    </source>
</evidence>
<protein>
    <submittedName>
        <fullName evidence="6">Cysteine biosynthesis protein CysZ</fullName>
    </submittedName>
</protein>
<keyword evidence="3 5" id="KW-1133">Transmembrane helix</keyword>
<feature type="transmembrane region" description="Helical" evidence="5">
    <location>
        <begin position="30"/>
        <end position="50"/>
    </location>
</feature>
<proteinExistence type="predicted"/>
<feature type="transmembrane region" description="Helical" evidence="5">
    <location>
        <begin position="145"/>
        <end position="167"/>
    </location>
</feature>
<sequence>MAPPMSPPISLAAAFLKGLEDALSPPLRAILWRVLGLGLVLSALLIAGAYQALGYAPSTGWGWADEIIRIAGGILAAIGLAFFFPVVMTTLQSLFLDEAAAKVTARDYPADPPGREVGFAEGLASGLRFLGLAVMLNILALPLQLVGLFLPVVNILLFLVLNGYLVGREYFEQVAMRYASAPEAARRRRANRGLAFGAGVLGTGLMVVPVVNLIAPLVTVAAMVHLERGVRLGRKAQG</sequence>
<name>A0A317E3G1_9PROT</name>
<evidence type="ECO:0000256" key="1">
    <source>
        <dbReference type="ARBA" id="ARBA00004141"/>
    </source>
</evidence>
<dbReference type="AlphaFoldDB" id="A0A317E3G1"/>
<reference evidence="7" key="1">
    <citation type="submission" date="2018-05" db="EMBL/GenBank/DDBJ databases">
        <title>Zavarzinia sp. HR-AS.</title>
        <authorList>
            <person name="Lee Y."/>
            <person name="Jeon C.O."/>
        </authorList>
    </citation>
    <scope>NUCLEOTIDE SEQUENCE [LARGE SCALE GENOMIC DNA]</scope>
    <source>
        <strain evidence="7">DSM 1231</strain>
    </source>
</reference>
<evidence type="ECO:0000256" key="3">
    <source>
        <dbReference type="ARBA" id="ARBA00022989"/>
    </source>
</evidence>
<comment type="subcellular location">
    <subcellularLocation>
        <location evidence="1">Membrane</location>
        <topology evidence="1">Multi-pass membrane protein</topology>
    </subcellularLocation>
</comment>
<dbReference type="Proteomes" id="UP000246077">
    <property type="component" value="Unassembled WGS sequence"/>
</dbReference>
<dbReference type="Pfam" id="PF07264">
    <property type="entry name" value="EI24"/>
    <property type="match status" value="1"/>
</dbReference>
<organism evidence="6 7">
    <name type="scientific">Zavarzinia compransoris</name>
    <dbReference type="NCBI Taxonomy" id="1264899"/>
    <lineage>
        <taxon>Bacteria</taxon>
        <taxon>Pseudomonadati</taxon>
        <taxon>Pseudomonadota</taxon>
        <taxon>Alphaproteobacteria</taxon>
        <taxon>Rhodospirillales</taxon>
        <taxon>Zavarziniaceae</taxon>
        <taxon>Zavarzinia</taxon>
    </lineage>
</organism>
<dbReference type="EMBL" id="QGLF01000003">
    <property type="protein sequence ID" value="PWR20686.1"/>
    <property type="molecule type" value="Genomic_DNA"/>
</dbReference>